<dbReference type="EMBL" id="CP054139">
    <property type="protein sequence ID" value="QKJ28799.1"/>
    <property type="molecule type" value="Genomic_DNA"/>
</dbReference>
<evidence type="ECO:0000313" key="3">
    <source>
        <dbReference type="Proteomes" id="UP000505355"/>
    </source>
</evidence>
<evidence type="ECO:0000313" key="2">
    <source>
        <dbReference type="EMBL" id="QKJ28799.1"/>
    </source>
</evidence>
<feature type="chain" id="PRO_5028855410" evidence="1">
    <location>
        <begin position="25"/>
        <end position="178"/>
    </location>
</feature>
<dbReference type="KEGG" id="mmab:HQ865_03160"/>
<protein>
    <submittedName>
        <fullName evidence="2">Uncharacterized protein</fullName>
    </submittedName>
</protein>
<feature type="signal peptide" evidence="1">
    <location>
        <begin position="1"/>
        <end position="24"/>
    </location>
</feature>
<evidence type="ECO:0000256" key="1">
    <source>
        <dbReference type="SAM" id="SignalP"/>
    </source>
</evidence>
<keyword evidence="3" id="KW-1185">Reference proteome</keyword>
<sequence length="178" mass="18698">MKKYISAVLIGLLAIGTFSCTKKADVVGIEAKLPPVQLSSLGLQSTAPFSTSSVIQLSFGATLTKLTPGAFDLEIYDNTTSTALTAATLVQTVHFNSWSGFDSTTPATTPASTPVGTQGTISFINATTTYPNTLVYNGTILLKLNKLTAGKIYTLKAYARTSDGQVSNFTVSKMIAVN</sequence>
<reference evidence="2 3" key="1">
    <citation type="submission" date="2020-05" db="EMBL/GenBank/DDBJ databases">
        <title>Mucilaginibacter mali sp. nov.</title>
        <authorList>
            <person name="Kim H.S."/>
            <person name="Lee K.C."/>
            <person name="Suh M.K."/>
            <person name="Kim J.-S."/>
            <person name="Han K.-I."/>
            <person name="Eom M.K."/>
            <person name="Shin Y.K."/>
            <person name="Lee J.-S."/>
        </authorList>
    </citation>
    <scope>NUCLEOTIDE SEQUENCE [LARGE SCALE GENOMIC DNA]</scope>
    <source>
        <strain evidence="2 3">G2-14</strain>
    </source>
</reference>
<gene>
    <name evidence="2" type="ORF">HQ865_03160</name>
</gene>
<dbReference type="PROSITE" id="PS51257">
    <property type="entry name" value="PROKAR_LIPOPROTEIN"/>
    <property type="match status" value="1"/>
</dbReference>
<name>A0A7D4UC08_9SPHI</name>
<organism evidence="2 3">
    <name type="scientific">Mucilaginibacter mali</name>
    <dbReference type="NCBI Taxonomy" id="2740462"/>
    <lineage>
        <taxon>Bacteria</taxon>
        <taxon>Pseudomonadati</taxon>
        <taxon>Bacteroidota</taxon>
        <taxon>Sphingobacteriia</taxon>
        <taxon>Sphingobacteriales</taxon>
        <taxon>Sphingobacteriaceae</taxon>
        <taxon>Mucilaginibacter</taxon>
    </lineage>
</organism>
<accession>A0A7D4UC08</accession>
<proteinExistence type="predicted"/>
<dbReference type="Proteomes" id="UP000505355">
    <property type="component" value="Chromosome"/>
</dbReference>
<keyword evidence="1" id="KW-0732">Signal</keyword>
<dbReference type="AlphaFoldDB" id="A0A7D4UC08"/>
<dbReference type="RefSeq" id="WP_173413498.1">
    <property type="nucleotide sequence ID" value="NZ_CP054139.1"/>
</dbReference>